<dbReference type="AlphaFoldDB" id="A0A843VJM3"/>
<dbReference type="Proteomes" id="UP000652761">
    <property type="component" value="Unassembled WGS sequence"/>
</dbReference>
<proteinExistence type="predicted"/>
<evidence type="ECO:0000256" key="1">
    <source>
        <dbReference type="SAM" id="MobiDB-lite"/>
    </source>
</evidence>
<feature type="compositionally biased region" description="Basic and acidic residues" evidence="1">
    <location>
        <begin position="55"/>
        <end position="65"/>
    </location>
</feature>
<name>A0A843VJM3_COLES</name>
<organism evidence="2 3">
    <name type="scientific">Colocasia esculenta</name>
    <name type="common">Wild taro</name>
    <name type="synonym">Arum esculentum</name>
    <dbReference type="NCBI Taxonomy" id="4460"/>
    <lineage>
        <taxon>Eukaryota</taxon>
        <taxon>Viridiplantae</taxon>
        <taxon>Streptophyta</taxon>
        <taxon>Embryophyta</taxon>
        <taxon>Tracheophyta</taxon>
        <taxon>Spermatophyta</taxon>
        <taxon>Magnoliopsida</taxon>
        <taxon>Liliopsida</taxon>
        <taxon>Araceae</taxon>
        <taxon>Aroideae</taxon>
        <taxon>Colocasieae</taxon>
        <taxon>Colocasia</taxon>
    </lineage>
</organism>
<evidence type="ECO:0000313" key="2">
    <source>
        <dbReference type="EMBL" id="MQL91569.1"/>
    </source>
</evidence>
<keyword evidence="3" id="KW-1185">Reference proteome</keyword>
<feature type="region of interest" description="Disordered" evidence="1">
    <location>
        <begin position="1"/>
        <end position="81"/>
    </location>
</feature>
<accession>A0A843VJM3</accession>
<protein>
    <submittedName>
        <fullName evidence="2">Uncharacterized protein</fullName>
    </submittedName>
</protein>
<gene>
    <name evidence="2" type="ORF">Taro_024187</name>
</gene>
<evidence type="ECO:0000313" key="3">
    <source>
        <dbReference type="Proteomes" id="UP000652761"/>
    </source>
</evidence>
<reference evidence="2" key="1">
    <citation type="submission" date="2017-07" db="EMBL/GenBank/DDBJ databases">
        <title>Taro Niue Genome Assembly and Annotation.</title>
        <authorList>
            <person name="Atibalentja N."/>
            <person name="Keating K."/>
            <person name="Fields C.J."/>
        </authorList>
    </citation>
    <scope>NUCLEOTIDE SEQUENCE</scope>
    <source>
        <strain evidence="2">Niue_2</strain>
        <tissue evidence="2">Leaf</tissue>
    </source>
</reference>
<feature type="compositionally biased region" description="Polar residues" evidence="1">
    <location>
        <begin position="26"/>
        <end position="54"/>
    </location>
</feature>
<comment type="caution">
    <text evidence="2">The sequence shown here is derived from an EMBL/GenBank/DDBJ whole genome shotgun (WGS) entry which is preliminary data.</text>
</comment>
<sequence length="81" mass="9224">MHLNLKGNATTTRNEHNTVMGKPHFHQNQQRRTPGATHQSSQLASTKPTTTTDSQRGKDTFDRLRRPQPCTGEGHTTRRLY</sequence>
<dbReference type="EMBL" id="NMUH01001356">
    <property type="protein sequence ID" value="MQL91569.1"/>
    <property type="molecule type" value="Genomic_DNA"/>
</dbReference>